<evidence type="ECO:0000313" key="3">
    <source>
        <dbReference type="Proteomes" id="UP000031338"/>
    </source>
</evidence>
<dbReference type="Gene3D" id="2.60.450.10">
    <property type="entry name" value="Lipopolysaccharide (LPS) transport protein A like domain"/>
    <property type="match status" value="1"/>
</dbReference>
<proteinExistence type="predicted"/>
<dbReference type="Pfam" id="PF06835">
    <property type="entry name" value="LptC"/>
    <property type="match status" value="1"/>
</dbReference>
<keyword evidence="1" id="KW-1133">Transmembrane helix</keyword>
<name>A0A0B8ZY31_9SPHN</name>
<feature type="transmembrane region" description="Helical" evidence="1">
    <location>
        <begin position="28"/>
        <end position="49"/>
    </location>
</feature>
<reference evidence="2 3" key="1">
    <citation type="submission" date="2014-10" db="EMBL/GenBank/DDBJ databases">
        <title>Draft genome sequence of Novosphingobium subterraneum DSM 12447.</title>
        <authorList>
            <person name="Gan H.M."/>
            <person name="Gan H.Y."/>
            <person name="Savka M.A."/>
        </authorList>
    </citation>
    <scope>NUCLEOTIDE SEQUENCE [LARGE SCALE GENOMIC DNA]</scope>
    <source>
        <strain evidence="2 3">DSM 12447</strain>
    </source>
</reference>
<comment type="caution">
    <text evidence="2">The sequence shown here is derived from an EMBL/GenBank/DDBJ whole genome shotgun (WGS) entry which is preliminary data.</text>
</comment>
<sequence length="214" mass="23243">MTVAADTIRTQRRSFAAPGGFHDRLVHFLARGLPALVGALLAVMIITPLSPRGEISFLLDRRKVAMVNERMQVSSAMYRGQDDDGRNFSITAGSAVQRTKAQPMIELDQLTARIMLDNGPALLTASRGNYDFGKEIVDIAGPINVQTSDGYRMTATNVDIDLGSKTLKSRGPVEGRIPAGTFSADRISANLNERTVALEGNARLRMVPGRMQMP</sequence>
<dbReference type="STRING" id="48936.NJ75_04413"/>
<keyword evidence="1" id="KW-0812">Transmembrane</keyword>
<evidence type="ECO:0000256" key="1">
    <source>
        <dbReference type="SAM" id="Phobius"/>
    </source>
</evidence>
<keyword evidence="1" id="KW-0472">Membrane</keyword>
<dbReference type="InterPro" id="IPR010664">
    <property type="entry name" value="LipoPS_assembly_LptC-rel"/>
</dbReference>
<organism evidence="2 3">
    <name type="scientific">Novosphingobium subterraneum</name>
    <dbReference type="NCBI Taxonomy" id="48936"/>
    <lineage>
        <taxon>Bacteria</taxon>
        <taxon>Pseudomonadati</taxon>
        <taxon>Pseudomonadota</taxon>
        <taxon>Alphaproteobacteria</taxon>
        <taxon>Sphingomonadales</taxon>
        <taxon>Sphingomonadaceae</taxon>
        <taxon>Novosphingobium</taxon>
    </lineage>
</organism>
<dbReference type="RefSeq" id="WP_039338263.1">
    <property type="nucleotide sequence ID" value="NZ_JRVC01000033.1"/>
</dbReference>
<protein>
    <recommendedName>
        <fullName evidence="4">LPS export ABC transporter periplasmic protein LptC</fullName>
    </recommendedName>
</protein>
<evidence type="ECO:0000313" key="2">
    <source>
        <dbReference type="EMBL" id="KHS42047.1"/>
    </source>
</evidence>
<accession>A0A0B8ZY31</accession>
<dbReference type="AlphaFoldDB" id="A0A0B8ZY31"/>
<dbReference type="Proteomes" id="UP000031338">
    <property type="component" value="Unassembled WGS sequence"/>
</dbReference>
<gene>
    <name evidence="2" type="ORF">NJ75_04413</name>
</gene>
<dbReference type="PATRIC" id="fig|48936.3.peg.4451"/>
<dbReference type="EMBL" id="JRVC01000033">
    <property type="protein sequence ID" value="KHS42047.1"/>
    <property type="molecule type" value="Genomic_DNA"/>
</dbReference>
<keyword evidence="3" id="KW-1185">Reference proteome</keyword>
<evidence type="ECO:0008006" key="4">
    <source>
        <dbReference type="Google" id="ProtNLM"/>
    </source>
</evidence>